<protein>
    <recommendedName>
        <fullName evidence="3">DUF3310 domain-containing protein</fullName>
    </recommendedName>
</protein>
<accession>A0A841QWR1</accession>
<sequence length="132" mass="14920">MNNDIINHPAHYTDGKFETIDAIESWRLGYHLGNAVKYISRAGKKSKDTELEDLRKARWYIKRYLDYHREKVESIVAIDYAADKGLDQDLSGAILCLSVSAILSDEPQDLSVRQALAALERAIGVREARAND</sequence>
<organism evidence="1 2">
    <name type="scientific">Negativicoccus succinicivorans</name>
    <dbReference type="NCBI Taxonomy" id="620903"/>
    <lineage>
        <taxon>Bacteria</taxon>
        <taxon>Bacillati</taxon>
        <taxon>Bacillota</taxon>
        <taxon>Negativicutes</taxon>
        <taxon>Veillonellales</taxon>
        <taxon>Veillonellaceae</taxon>
        <taxon>Negativicoccus</taxon>
    </lineage>
</organism>
<reference evidence="1 2" key="1">
    <citation type="submission" date="2020-08" db="EMBL/GenBank/DDBJ databases">
        <title>Genomic Encyclopedia of Type Strains, Phase IV (KMG-IV): sequencing the most valuable type-strain genomes for metagenomic binning, comparative biology and taxonomic classification.</title>
        <authorList>
            <person name="Goeker M."/>
        </authorList>
    </citation>
    <scope>NUCLEOTIDE SEQUENCE [LARGE SCALE GENOMIC DNA]</scope>
    <source>
        <strain evidence="1 2">DSM 21255</strain>
    </source>
</reference>
<keyword evidence="2" id="KW-1185">Reference proteome</keyword>
<dbReference type="Pfam" id="PF11753">
    <property type="entry name" value="DUF3310"/>
    <property type="match status" value="1"/>
</dbReference>
<proteinExistence type="predicted"/>
<comment type="caution">
    <text evidence="1">The sequence shown here is derived from an EMBL/GenBank/DDBJ whole genome shotgun (WGS) entry which is preliminary data.</text>
</comment>
<dbReference type="OrthoDB" id="1684418at2"/>
<dbReference type="InterPro" id="IPR021739">
    <property type="entry name" value="SaV-like"/>
</dbReference>
<evidence type="ECO:0000313" key="1">
    <source>
        <dbReference type="EMBL" id="MBB6476984.1"/>
    </source>
</evidence>
<dbReference type="Proteomes" id="UP000591941">
    <property type="component" value="Unassembled WGS sequence"/>
</dbReference>
<name>A0A841QWR1_9FIRM</name>
<dbReference type="EMBL" id="JACHHI010000001">
    <property type="protein sequence ID" value="MBB6476984.1"/>
    <property type="molecule type" value="Genomic_DNA"/>
</dbReference>
<dbReference type="GeneID" id="93485295"/>
<evidence type="ECO:0000313" key="2">
    <source>
        <dbReference type="Proteomes" id="UP000591941"/>
    </source>
</evidence>
<dbReference type="RefSeq" id="WP_159822196.1">
    <property type="nucleotide sequence ID" value="NZ_CABWNB010000001.1"/>
</dbReference>
<gene>
    <name evidence="1" type="ORF">HNR45_000006</name>
</gene>
<evidence type="ECO:0008006" key="3">
    <source>
        <dbReference type="Google" id="ProtNLM"/>
    </source>
</evidence>
<dbReference type="AlphaFoldDB" id="A0A841QWR1"/>